<organism evidence="2 3">
    <name type="scientific">Ensete ventricosum</name>
    <name type="common">Abyssinian banana</name>
    <name type="synonym">Musa ensete</name>
    <dbReference type="NCBI Taxonomy" id="4639"/>
    <lineage>
        <taxon>Eukaryota</taxon>
        <taxon>Viridiplantae</taxon>
        <taxon>Streptophyta</taxon>
        <taxon>Embryophyta</taxon>
        <taxon>Tracheophyta</taxon>
        <taxon>Spermatophyta</taxon>
        <taxon>Magnoliopsida</taxon>
        <taxon>Liliopsida</taxon>
        <taxon>Zingiberales</taxon>
        <taxon>Musaceae</taxon>
        <taxon>Ensete</taxon>
    </lineage>
</organism>
<proteinExistence type="predicted"/>
<accession>A0A427B4R1</accession>
<protein>
    <submittedName>
        <fullName evidence="2">Uncharacterized protein</fullName>
    </submittedName>
</protein>
<evidence type="ECO:0000313" key="2">
    <source>
        <dbReference type="EMBL" id="RRT83437.1"/>
    </source>
</evidence>
<reference evidence="2 3" key="1">
    <citation type="journal article" date="2014" name="Agronomy (Basel)">
        <title>A Draft Genome Sequence for Ensete ventricosum, the Drought-Tolerant Tree Against Hunger.</title>
        <authorList>
            <person name="Harrison J."/>
            <person name="Moore K.A."/>
            <person name="Paszkiewicz K."/>
            <person name="Jones T."/>
            <person name="Grant M."/>
            <person name="Ambacheew D."/>
            <person name="Muzemil S."/>
            <person name="Studholme D.J."/>
        </authorList>
    </citation>
    <scope>NUCLEOTIDE SEQUENCE [LARGE SCALE GENOMIC DNA]</scope>
</reference>
<evidence type="ECO:0000313" key="3">
    <source>
        <dbReference type="Proteomes" id="UP000287651"/>
    </source>
</evidence>
<sequence length="300" mass="33412">MTCGYRWADDSCSCGSLLSNHSGEITKPTCPRGPRRWSSPTLVGVRQPEIFSVSTPLEAFSVVLPPKTCGLASEYFCHCSVYTHKEPIYIYTRIDDNFWIDESTQTDATAAIVFQPIPQSGPESTRLQLRANVVGVYGSKGVLQEHEDVLERVAQLGREQTRFGVGEDRVGGGGEGPVPLGGAPPWLALDLPLARELRRQNVLRAARVGVQPRDRVRRREAVCEFGRQQRSRSDPSRKRKRQRRVRTERRLPILWRPEAPGPGRLPVAGPELVRAVASLLVVDTAQHPVVQLHTTTRPKC</sequence>
<dbReference type="EMBL" id="AMZH03000493">
    <property type="protein sequence ID" value="RRT83437.1"/>
    <property type="molecule type" value="Genomic_DNA"/>
</dbReference>
<comment type="caution">
    <text evidence="2">The sequence shown here is derived from an EMBL/GenBank/DDBJ whole genome shotgun (WGS) entry which is preliminary data.</text>
</comment>
<dbReference type="AlphaFoldDB" id="A0A427B4R1"/>
<name>A0A427B4R1_ENSVE</name>
<feature type="region of interest" description="Disordered" evidence="1">
    <location>
        <begin position="224"/>
        <end position="246"/>
    </location>
</feature>
<dbReference type="Proteomes" id="UP000287651">
    <property type="component" value="Unassembled WGS sequence"/>
</dbReference>
<gene>
    <name evidence="2" type="ORF">B296_00002213</name>
</gene>
<evidence type="ECO:0000256" key="1">
    <source>
        <dbReference type="SAM" id="MobiDB-lite"/>
    </source>
</evidence>
<feature type="compositionally biased region" description="Basic residues" evidence="1">
    <location>
        <begin position="237"/>
        <end position="246"/>
    </location>
</feature>